<reference evidence="1 2" key="1">
    <citation type="journal article" date="2019" name="Genome Biol. Evol.">
        <title>Insights into the evolution of the New World diploid cottons (Gossypium, subgenus Houzingenia) based on genome sequencing.</title>
        <authorList>
            <person name="Grover C.E."/>
            <person name="Arick M.A. 2nd"/>
            <person name="Thrash A."/>
            <person name="Conover J.L."/>
            <person name="Sanders W.S."/>
            <person name="Peterson D.G."/>
            <person name="Frelichowski J.E."/>
            <person name="Scheffler J.A."/>
            <person name="Scheffler B.E."/>
            <person name="Wendel J.F."/>
        </authorList>
    </citation>
    <scope>NUCLEOTIDE SEQUENCE [LARGE SCALE GENOMIC DNA]</scope>
    <source>
        <strain evidence="1">6</strain>
        <tissue evidence="1">Leaf</tissue>
    </source>
</reference>
<organism evidence="1 2">
    <name type="scientific">Gossypium armourianum</name>
    <dbReference type="NCBI Taxonomy" id="34283"/>
    <lineage>
        <taxon>Eukaryota</taxon>
        <taxon>Viridiplantae</taxon>
        <taxon>Streptophyta</taxon>
        <taxon>Embryophyta</taxon>
        <taxon>Tracheophyta</taxon>
        <taxon>Spermatophyta</taxon>
        <taxon>Magnoliopsida</taxon>
        <taxon>eudicotyledons</taxon>
        <taxon>Gunneridae</taxon>
        <taxon>Pentapetalae</taxon>
        <taxon>rosids</taxon>
        <taxon>malvids</taxon>
        <taxon>Malvales</taxon>
        <taxon>Malvaceae</taxon>
        <taxon>Malvoideae</taxon>
        <taxon>Gossypium</taxon>
    </lineage>
</organism>
<dbReference type="EMBL" id="JABFAE010000002">
    <property type="protein sequence ID" value="MBA0822993.1"/>
    <property type="molecule type" value="Genomic_DNA"/>
</dbReference>
<keyword evidence="2" id="KW-1185">Reference proteome</keyword>
<evidence type="ECO:0000313" key="1">
    <source>
        <dbReference type="EMBL" id="MBA0822993.1"/>
    </source>
</evidence>
<sequence>VLVLEILSGKKNRGFSHPDHDHNLLGHAWRLWTEKRPLELIDKALGDSYDVTQVLRCINVALLCVQQSPSDRPNMSLVLLMLCSESILSQPKQPGFFIQRNLPMAGSISVENEMYSIYESSTTSLEPR</sequence>
<evidence type="ECO:0008006" key="3">
    <source>
        <dbReference type="Google" id="ProtNLM"/>
    </source>
</evidence>
<protein>
    <recommendedName>
        <fullName evidence="3">S-locus receptor kinase C-terminal domain-containing protein</fullName>
    </recommendedName>
</protein>
<proteinExistence type="predicted"/>
<comment type="caution">
    <text evidence="1">The sequence shown here is derived from an EMBL/GenBank/DDBJ whole genome shotgun (WGS) entry which is preliminary data.</text>
</comment>
<gene>
    <name evidence="1" type="ORF">Goarm_019753</name>
</gene>
<dbReference type="AlphaFoldDB" id="A0A7J9IMD6"/>
<feature type="non-terminal residue" evidence="1">
    <location>
        <position position="1"/>
    </location>
</feature>
<dbReference type="Proteomes" id="UP000593575">
    <property type="component" value="Unassembled WGS sequence"/>
</dbReference>
<accession>A0A7J9IMD6</accession>
<dbReference type="Gene3D" id="1.10.510.10">
    <property type="entry name" value="Transferase(Phosphotransferase) domain 1"/>
    <property type="match status" value="1"/>
</dbReference>
<dbReference type="InterPro" id="IPR011009">
    <property type="entry name" value="Kinase-like_dom_sf"/>
</dbReference>
<evidence type="ECO:0000313" key="2">
    <source>
        <dbReference type="Proteomes" id="UP000593575"/>
    </source>
</evidence>
<dbReference type="PANTHER" id="PTHR27006">
    <property type="entry name" value="PROMASTIGOTE SURFACE ANTIGEN PROTEIN PSA"/>
    <property type="match status" value="1"/>
</dbReference>
<dbReference type="PANTHER" id="PTHR27006:SF587">
    <property type="entry name" value="RECEPTOR-LIKE SERINE_THREONINE-PROTEIN KINASE"/>
    <property type="match status" value="1"/>
</dbReference>
<name>A0A7J9IMD6_9ROSI</name>
<dbReference type="SUPFAM" id="SSF56112">
    <property type="entry name" value="Protein kinase-like (PK-like)"/>
    <property type="match status" value="1"/>
</dbReference>